<reference evidence="1" key="1">
    <citation type="submission" date="2014-11" db="EMBL/GenBank/DDBJ databases">
        <authorList>
            <person name="Amaro Gonzalez C."/>
        </authorList>
    </citation>
    <scope>NUCLEOTIDE SEQUENCE</scope>
</reference>
<dbReference type="AlphaFoldDB" id="A0A0E9PM85"/>
<evidence type="ECO:0000313" key="1">
    <source>
        <dbReference type="EMBL" id="JAH05392.1"/>
    </source>
</evidence>
<protein>
    <submittedName>
        <fullName evidence="1">Uncharacterized protein</fullName>
    </submittedName>
</protein>
<dbReference type="EMBL" id="GBXM01103185">
    <property type="protein sequence ID" value="JAH05392.1"/>
    <property type="molecule type" value="Transcribed_RNA"/>
</dbReference>
<organism evidence="1">
    <name type="scientific">Anguilla anguilla</name>
    <name type="common">European freshwater eel</name>
    <name type="synonym">Muraena anguilla</name>
    <dbReference type="NCBI Taxonomy" id="7936"/>
    <lineage>
        <taxon>Eukaryota</taxon>
        <taxon>Metazoa</taxon>
        <taxon>Chordata</taxon>
        <taxon>Craniata</taxon>
        <taxon>Vertebrata</taxon>
        <taxon>Euteleostomi</taxon>
        <taxon>Actinopterygii</taxon>
        <taxon>Neopterygii</taxon>
        <taxon>Teleostei</taxon>
        <taxon>Anguilliformes</taxon>
        <taxon>Anguillidae</taxon>
        <taxon>Anguilla</taxon>
    </lineage>
</organism>
<accession>A0A0E9PM85</accession>
<sequence>MSVSLGYSYFKNMQSVQMVIEWFNRGKSNVGIFFSASSFINSLRYIYS</sequence>
<proteinExistence type="predicted"/>
<name>A0A0E9PM85_ANGAN</name>
<reference evidence="1" key="2">
    <citation type="journal article" date="2015" name="Fish Shellfish Immunol.">
        <title>Early steps in the European eel (Anguilla anguilla)-Vibrio vulnificus interaction in the gills: Role of the RtxA13 toxin.</title>
        <authorList>
            <person name="Callol A."/>
            <person name="Pajuelo D."/>
            <person name="Ebbesson L."/>
            <person name="Teles M."/>
            <person name="MacKenzie S."/>
            <person name="Amaro C."/>
        </authorList>
    </citation>
    <scope>NUCLEOTIDE SEQUENCE</scope>
</reference>